<accession>A0ACC0U7M9</accession>
<dbReference type="Proteomes" id="UP001207468">
    <property type="component" value="Unassembled WGS sequence"/>
</dbReference>
<evidence type="ECO:0000313" key="2">
    <source>
        <dbReference type="Proteomes" id="UP001207468"/>
    </source>
</evidence>
<proteinExistence type="predicted"/>
<comment type="caution">
    <text evidence="1">The sequence shown here is derived from an EMBL/GenBank/DDBJ whole genome shotgun (WGS) entry which is preliminary data.</text>
</comment>
<sequence length="161" mass="17344">MTSRVFLCHSLAAAKRPLVPFQLVSRSTSNSAYVPGGPIYKGTVNDATTFPPAKKSVGSHHWTFERLLSAGLVPLTAAAFVTSGSATPLLDGLLGISLIVHSHIGFDTILVDYVHKRKFPTIGPVLTWTLRVTSLAVGVGVYQFNTNDIGLTELIRRVWTA</sequence>
<protein>
    <submittedName>
        <fullName evidence="1">CybS-domain-containing protein</fullName>
    </submittedName>
</protein>
<organism evidence="1 2">
    <name type="scientific">Russula earlei</name>
    <dbReference type="NCBI Taxonomy" id="71964"/>
    <lineage>
        <taxon>Eukaryota</taxon>
        <taxon>Fungi</taxon>
        <taxon>Dikarya</taxon>
        <taxon>Basidiomycota</taxon>
        <taxon>Agaricomycotina</taxon>
        <taxon>Agaricomycetes</taxon>
        <taxon>Russulales</taxon>
        <taxon>Russulaceae</taxon>
        <taxon>Russula</taxon>
    </lineage>
</organism>
<gene>
    <name evidence="1" type="ORF">F5148DRAFT_86640</name>
</gene>
<reference evidence="1" key="1">
    <citation type="submission" date="2021-03" db="EMBL/GenBank/DDBJ databases">
        <title>Evolutionary priming and transition to the ectomycorrhizal habit in an iconic lineage of mushroom-forming fungi: is preadaptation a requirement?</title>
        <authorList>
            <consortium name="DOE Joint Genome Institute"/>
            <person name="Looney B.P."/>
            <person name="Miyauchi S."/>
            <person name="Morin E."/>
            <person name="Drula E."/>
            <person name="Courty P.E."/>
            <person name="Chicoki N."/>
            <person name="Fauchery L."/>
            <person name="Kohler A."/>
            <person name="Kuo A."/>
            <person name="LaButti K."/>
            <person name="Pangilinan J."/>
            <person name="Lipzen A."/>
            <person name="Riley R."/>
            <person name="Andreopoulos W."/>
            <person name="He G."/>
            <person name="Johnson J."/>
            <person name="Barry K.W."/>
            <person name="Grigoriev I.V."/>
            <person name="Nagy L."/>
            <person name="Hibbett D."/>
            <person name="Henrissat B."/>
            <person name="Matheny P.B."/>
            <person name="Labbe J."/>
            <person name="Martin A.F."/>
        </authorList>
    </citation>
    <scope>NUCLEOTIDE SEQUENCE</scope>
    <source>
        <strain evidence="1">BPL698</strain>
    </source>
</reference>
<evidence type="ECO:0000313" key="1">
    <source>
        <dbReference type="EMBL" id="KAI9507656.1"/>
    </source>
</evidence>
<keyword evidence="2" id="KW-1185">Reference proteome</keyword>
<dbReference type="EMBL" id="JAGFNK010000116">
    <property type="protein sequence ID" value="KAI9507656.1"/>
    <property type="molecule type" value="Genomic_DNA"/>
</dbReference>
<name>A0ACC0U7M9_9AGAM</name>